<keyword evidence="5" id="KW-0067">ATP-binding</keyword>
<dbReference type="Gene3D" id="1.10.10.10">
    <property type="entry name" value="Winged helix-like DNA-binding domain superfamily/Winged helix DNA-binding domain"/>
    <property type="match status" value="1"/>
</dbReference>
<evidence type="ECO:0000256" key="7">
    <source>
        <dbReference type="ARBA" id="ARBA00034808"/>
    </source>
</evidence>
<proteinExistence type="inferred from homology"/>
<dbReference type="SUPFAM" id="SSF141678">
    <property type="entry name" value="MAL13P1.257-like"/>
    <property type="match status" value="1"/>
</dbReference>
<evidence type="ECO:0000256" key="2">
    <source>
        <dbReference type="ARBA" id="ARBA00022741"/>
    </source>
</evidence>
<dbReference type="NCBIfam" id="TIGR00614">
    <property type="entry name" value="recQ_fam"/>
    <property type="match status" value="1"/>
</dbReference>
<dbReference type="CDD" id="cd18018">
    <property type="entry name" value="DEXHc_RecQ4-like"/>
    <property type="match status" value="1"/>
</dbReference>
<evidence type="ECO:0000313" key="10">
    <source>
        <dbReference type="EMBL" id="GAT44125.1"/>
    </source>
</evidence>
<keyword evidence="2" id="KW-0547">Nucleotide-binding</keyword>
<keyword evidence="4" id="KW-0347">Helicase</keyword>
<keyword evidence="11" id="KW-1185">Reference proteome</keyword>
<evidence type="ECO:0000313" key="11">
    <source>
        <dbReference type="Proteomes" id="UP000815677"/>
    </source>
</evidence>
<dbReference type="Pfam" id="PF00271">
    <property type="entry name" value="Helicase_C"/>
    <property type="match status" value="1"/>
</dbReference>
<accession>A0ABQ0KZ48</accession>
<dbReference type="PANTHER" id="PTHR13710:SF120">
    <property type="entry name" value="BIFUNCTIONAL 3'-5' EXONUCLEASE_ATP-DEPENDENT HELICASE WRN"/>
    <property type="match status" value="1"/>
</dbReference>
<name>A0ABQ0KZ48_MYCCL</name>
<comment type="catalytic activity">
    <reaction evidence="6">
        <text>Couples ATP hydrolysis with the unwinding of duplex DNA by translocating in the 3'-5' direction.</text>
        <dbReference type="EC" id="5.6.2.4"/>
    </reaction>
</comment>
<dbReference type="Pfam" id="PF00270">
    <property type="entry name" value="DEAD"/>
    <property type="match status" value="1"/>
</dbReference>
<keyword evidence="3" id="KW-0378">Hydrolase</keyword>
<evidence type="ECO:0000256" key="4">
    <source>
        <dbReference type="ARBA" id="ARBA00022806"/>
    </source>
</evidence>
<dbReference type="InterPro" id="IPR027417">
    <property type="entry name" value="P-loop_NTPase"/>
</dbReference>
<feature type="domain" description="Helicase C-terminal" evidence="9">
    <location>
        <begin position="217"/>
        <end position="385"/>
    </location>
</feature>
<reference evidence="10" key="1">
    <citation type="submission" date="2014-09" db="EMBL/GenBank/DDBJ databases">
        <title>Genome sequence of the luminous mushroom Mycena chlorophos for searching fungal bioluminescence genes.</title>
        <authorList>
            <person name="Tanaka Y."/>
            <person name="Kasuga D."/>
            <person name="Oba Y."/>
            <person name="Hase S."/>
            <person name="Sato K."/>
            <person name="Oba Y."/>
            <person name="Sakakibara Y."/>
        </authorList>
    </citation>
    <scope>NUCLEOTIDE SEQUENCE</scope>
</reference>
<evidence type="ECO:0000256" key="6">
    <source>
        <dbReference type="ARBA" id="ARBA00034617"/>
    </source>
</evidence>
<dbReference type="InterPro" id="IPR036388">
    <property type="entry name" value="WH-like_DNA-bd_sf"/>
</dbReference>
<feature type="domain" description="Helicase ATP-binding" evidence="8">
    <location>
        <begin position="25"/>
        <end position="193"/>
    </location>
</feature>
<evidence type="ECO:0000256" key="1">
    <source>
        <dbReference type="ARBA" id="ARBA00005446"/>
    </source>
</evidence>
<dbReference type="Gene3D" id="3.40.50.300">
    <property type="entry name" value="P-loop containing nucleotide triphosphate hydrolases"/>
    <property type="match status" value="2"/>
</dbReference>
<evidence type="ECO:0000259" key="9">
    <source>
        <dbReference type="PROSITE" id="PS51194"/>
    </source>
</evidence>
<evidence type="ECO:0000256" key="5">
    <source>
        <dbReference type="ARBA" id="ARBA00022840"/>
    </source>
</evidence>
<sequence>MERANEILKSVFGFDGFRLAQEQAIENLLNGRNTAVIFPTGGGKSLVYQVPGLCFDGLTLVISPLISLMKDQVDSLVRRGVKAASLDSSLSAEEASTVKQGVLSGDLKLLYVAPERLNNENFVRMISQVTIDLLAVDEAHCISQWGMSFRPEYLKIARMVQESNVRRVLCLTATATPPVVEDMRRAFQIDESSVFQTPVYRPNLHLRVEAAKTLYQKVDILVPLLKTRTGPAIVYVTLQKHTDDVASALEARGLKDVLRYHAGLPQDERKRIQDTFMAGQSYIVVATIAFGMEIGRAGRDGLPSTCVLFMSSLDIPALQGFCCGDTCAKRDVELWLHTVTSQAPASDGTLSFNLYEQSKLYDIRVYLRVLGFTLLSLTFPQSNVLNLLYAQLELDFGYIRAVTPFYSIYEISPRDSTGRSNILNDKSAEATHIRSFWRIKGEKFEINVVDAAARFNIDRSLLANKISRWELDGHIQTRPSQVRARFLVLKPFPTAKEELAVITDEIYAGMEKREADGIAKLQEVIKFATEDDCLSSGLSVYFGGENTVPEDGCGTCTFCMKGQGVDFKPKSTNQLDQAKVAAILAACGERDDPRLLARMAFGITSPRLTALKCSTSHTLFGSMGDCDFNALIAAFDAECAKVDYQSQAIVVPSTSQKRTYSQTTAVMVKLLLSIKAELENVTNLEPGPDFDFFFEVQCTSCRETHPKHVSLNRRESFEVPGSKGGTANFVWRCSNCKRESSAKFEESYPIRPYAAENEQFAPFLQIECRGLEFVSFDPRGTWKCQGMKGTVFPEVDLEEGEWNDYDEKAALPVGVSNLGSEWSRA</sequence>
<evidence type="ECO:0000256" key="3">
    <source>
        <dbReference type="ARBA" id="ARBA00022801"/>
    </source>
</evidence>
<dbReference type="Proteomes" id="UP000815677">
    <property type="component" value="Unassembled WGS sequence"/>
</dbReference>
<dbReference type="SMART" id="SM00487">
    <property type="entry name" value="DEXDc"/>
    <property type="match status" value="1"/>
</dbReference>
<gene>
    <name evidence="10" type="ORF">MCHLO_01766</name>
</gene>
<protein>
    <recommendedName>
        <fullName evidence="7">DNA 3'-5' helicase</fullName>
        <ecNumber evidence="7">5.6.2.4</ecNumber>
    </recommendedName>
</protein>
<dbReference type="InterPro" id="IPR011545">
    <property type="entry name" value="DEAD/DEAH_box_helicase_dom"/>
</dbReference>
<dbReference type="InterPro" id="IPR004589">
    <property type="entry name" value="DNA_helicase_ATP-dep_RecQ"/>
</dbReference>
<dbReference type="EC" id="5.6.2.4" evidence="7"/>
<dbReference type="PROSITE" id="PS51192">
    <property type="entry name" value="HELICASE_ATP_BIND_1"/>
    <property type="match status" value="1"/>
</dbReference>
<dbReference type="PANTHER" id="PTHR13710">
    <property type="entry name" value="DNA HELICASE RECQ FAMILY MEMBER"/>
    <property type="match status" value="1"/>
</dbReference>
<dbReference type="InterPro" id="IPR008584">
    <property type="entry name" value="CXXC_Zn-binding_euk"/>
</dbReference>
<dbReference type="SUPFAM" id="SSF52540">
    <property type="entry name" value="P-loop containing nucleoside triphosphate hydrolases"/>
    <property type="match status" value="1"/>
</dbReference>
<comment type="similarity">
    <text evidence="1">Belongs to the helicase family. RecQ subfamily.</text>
</comment>
<dbReference type="EMBL" id="DF839580">
    <property type="protein sequence ID" value="GAT44125.1"/>
    <property type="molecule type" value="Genomic_DNA"/>
</dbReference>
<dbReference type="InterPro" id="IPR014001">
    <property type="entry name" value="Helicase_ATP-bd"/>
</dbReference>
<dbReference type="InterPro" id="IPR001650">
    <property type="entry name" value="Helicase_C-like"/>
</dbReference>
<dbReference type="Pfam" id="PF05907">
    <property type="entry name" value="CXXC_Zn-b_euk"/>
    <property type="match status" value="1"/>
</dbReference>
<dbReference type="PROSITE" id="PS51194">
    <property type="entry name" value="HELICASE_CTER"/>
    <property type="match status" value="1"/>
</dbReference>
<evidence type="ECO:0000259" key="8">
    <source>
        <dbReference type="PROSITE" id="PS51192"/>
    </source>
</evidence>
<organism evidence="10 11">
    <name type="scientific">Mycena chlorophos</name>
    <name type="common">Agaric fungus</name>
    <name type="synonym">Agaricus chlorophos</name>
    <dbReference type="NCBI Taxonomy" id="658473"/>
    <lineage>
        <taxon>Eukaryota</taxon>
        <taxon>Fungi</taxon>
        <taxon>Dikarya</taxon>
        <taxon>Basidiomycota</taxon>
        <taxon>Agaricomycotina</taxon>
        <taxon>Agaricomycetes</taxon>
        <taxon>Agaricomycetidae</taxon>
        <taxon>Agaricales</taxon>
        <taxon>Marasmiineae</taxon>
        <taxon>Mycenaceae</taxon>
        <taxon>Mycena</taxon>
    </lineage>
</organism>